<dbReference type="InterPro" id="IPR007569">
    <property type="entry name" value="DUF559"/>
</dbReference>
<feature type="domain" description="DUF559" evidence="7">
    <location>
        <begin position="293"/>
        <end position="395"/>
    </location>
</feature>
<dbReference type="Pfam" id="PF04480">
    <property type="entry name" value="DUF559"/>
    <property type="match status" value="1"/>
</dbReference>
<dbReference type="GO" id="GO:0005829">
    <property type="term" value="C:cytosol"/>
    <property type="evidence" value="ECO:0007669"/>
    <property type="project" value="TreeGrafter"/>
</dbReference>
<dbReference type="InterPro" id="IPR029028">
    <property type="entry name" value="Alpha/beta_knot_MTases"/>
</dbReference>
<dbReference type="OrthoDB" id="9806346at2"/>
<dbReference type="NCBIfam" id="TIGR00050">
    <property type="entry name" value="rRNA_methyl_1"/>
    <property type="match status" value="1"/>
</dbReference>
<accession>A0A0D7EFC5</accession>
<dbReference type="PANTHER" id="PTHR42786:SF7">
    <property type="entry name" value="TRNA_RRNA METHYLTRANSFERASE SPOU TYPE DOMAIN-CONTAINING PROTEIN"/>
    <property type="match status" value="1"/>
</dbReference>
<evidence type="ECO:0000313" key="8">
    <source>
        <dbReference type="EMBL" id="KIZ39346.1"/>
    </source>
</evidence>
<dbReference type="InterPro" id="IPR029026">
    <property type="entry name" value="tRNA_m1G_MTases_N"/>
</dbReference>
<dbReference type="Gene3D" id="3.40.1280.10">
    <property type="match status" value="1"/>
</dbReference>
<dbReference type="GO" id="GO:0106339">
    <property type="term" value="F:tRNA (cytidine(32)-2'-O)-methyltransferase activity"/>
    <property type="evidence" value="ECO:0007669"/>
    <property type="project" value="RHEA"/>
</dbReference>
<dbReference type="EC" id="2.1.1.200" evidence="5"/>
<evidence type="ECO:0000256" key="3">
    <source>
        <dbReference type="ARBA" id="ARBA00022679"/>
    </source>
</evidence>
<keyword evidence="2 5" id="KW-0489">Methyltransferase</keyword>
<evidence type="ECO:0000256" key="4">
    <source>
        <dbReference type="ARBA" id="ARBA00022691"/>
    </source>
</evidence>
<dbReference type="Gene3D" id="1.10.8.590">
    <property type="match status" value="1"/>
</dbReference>
<keyword evidence="3 8" id="KW-0808">Transferase</keyword>
<comment type="caution">
    <text evidence="8">The sequence shown here is derived from an EMBL/GenBank/DDBJ whole genome shotgun (WGS) entry which is preliminary data.</text>
</comment>
<comment type="catalytic activity">
    <reaction evidence="5">
        <text>cytidine(32) in tRNA + S-adenosyl-L-methionine = 2'-O-methylcytidine(32) in tRNA + S-adenosyl-L-homocysteine + H(+)</text>
        <dbReference type="Rhea" id="RHEA:42932"/>
        <dbReference type="Rhea" id="RHEA-COMP:10288"/>
        <dbReference type="Rhea" id="RHEA-COMP:10289"/>
        <dbReference type="ChEBI" id="CHEBI:15378"/>
        <dbReference type="ChEBI" id="CHEBI:57856"/>
        <dbReference type="ChEBI" id="CHEBI:59789"/>
        <dbReference type="ChEBI" id="CHEBI:74495"/>
        <dbReference type="ChEBI" id="CHEBI:82748"/>
        <dbReference type="EC" id="2.1.1.200"/>
    </reaction>
</comment>
<comment type="similarity">
    <text evidence="1">Belongs to the class IV-like SAM-binding methyltransferase superfamily. RNA methyltransferase TrmH family.</text>
</comment>
<protein>
    <recommendedName>
        <fullName evidence="5">tRNA (cytidine/uridine-2'-O-)-methyltransferase TrmJ</fullName>
        <ecNumber evidence="5">2.1.1.200</ecNumber>
    </recommendedName>
    <alternativeName>
        <fullName evidence="5">tRNA (cytidine(32)/uridine(32)-2'-O)-methyltransferase</fullName>
    </alternativeName>
    <alternativeName>
        <fullName evidence="5">tRNA Cm32/Um32 methyltransferase</fullName>
    </alternativeName>
</protein>
<sequence>MSGSGTDKTKPQADLAGPVVILVEPQLGENIGMCARAMGNFGLTRLRIVKPRDGWPNVHARRAASGADYILDAVQLFDTVEAAVADCTLLFATTARAHDQAKPVLAPEPAAREISAQVAVGGTAGILFGRERYGLENQEVALADRIITFPVNPAFASLNLAQAVLLIGYEWFKLATAGALPFGMPERSERASQHQMQAFFDNLVRELDKVEFLRPVEKRDTMLVNLRNIFTRMEPTKQDMHTLHGVVMAIAEGRKGPAKGGVLDGEQATRLRALLAEHGQSALPHESGTVRGLARLLRRNPTDAERLLWDALRTDRRFAGTFKRQTPVGRHIPDFVSFVRRMAIELVNPDETDVIRQDRAARQQWLEARDYRVVSIAADDVTTDLPAVLGRLETALAG</sequence>
<reference evidence="8 9" key="1">
    <citation type="submission" date="2014-11" db="EMBL/GenBank/DDBJ databases">
        <title>Genomics and ecophysiology of heterotrophic nitrogen fixing bacteria isolated from estuarine surface water.</title>
        <authorList>
            <person name="Bentzon-Tilia M."/>
            <person name="Severin I."/>
            <person name="Hansen L.H."/>
            <person name="Riemann L."/>
        </authorList>
    </citation>
    <scope>NUCLEOTIDE SEQUENCE [LARGE SCALE GENOMIC DNA]</scope>
    <source>
        <strain evidence="8 9">BAL398</strain>
    </source>
</reference>
<dbReference type="RefSeq" id="WP_044415043.1">
    <property type="nucleotide sequence ID" value="NZ_JXXE01000436.1"/>
</dbReference>
<comment type="subunit">
    <text evidence="5">Homodimer.</text>
</comment>
<organism evidence="8 9">
    <name type="scientific">Rhodopseudomonas palustris</name>
    <dbReference type="NCBI Taxonomy" id="1076"/>
    <lineage>
        <taxon>Bacteria</taxon>
        <taxon>Pseudomonadati</taxon>
        <taxon>Pseudomonadota</taxon>
        <taxon>Alphaproteobacteria</taxon>
        <taxon>Hyphomicrobiales</taxon>
        <taxon>Nitrobacteraceae</taxon>
        <taxon>Rhodopseudomonas</taxon>
    </lineage>
</organism>
<comment type="subcellular location">
    <subcellularLocation>
        <location evidence="5">Cytoplasm</location>
    </subcellularLocation>
</comment>
<proteinExistence type="inferred from homology"/>
<evidence type="ECO:0000256" key="1">
    <source>
        <dbReference type="ARBA" id="ARBA00007228"/>
    </source>
</evidence>
<keyword evidence="4 5" id="KW-0949">S-adenosyl-L-methionine</keyword>
<evidence type="ECO:0000259" key="7">
    <source>
        <dbReference type="Pfam" id="PF04480"/>
    </source>
</evidence>
<dbReference type="CDD" id="cd18093">
    <property type="entry name" value="SpoU-like_TrmJ"/>
    <property type="match status" value="1"/>
</dbReference>
<evidence type="ECO:0000259" key="6">
    <source>
        <dbReference type="Pfam" id="PF00588"/>
    </source>
</evidence>
<comment type="function">
    <text evidence="5">Catalyzes the formation of 2'O-methylated cytidine (Cm32) or 2'O-methylated uridine (Um32) at position 32 in tRNA.</text>
</comment>
<dbReference type="GO" id="GO:0003723">
    <property type="term" value="F:RNA binding"/>
    <property type="evidence" value="ECO:0007669"/>
    <property type="project" value="InterPro"/>
</dbReference>
<dbReference type="EMBL" id="JXXE01000436">
    <property type="protein sequence ID" value="KIZ39346.1"/>
    <property type="molecule type" value="Genomic_DNA"/>
</dbReference>
<name>A0A0D7EFC5_RHOPL</name>
<feature type="domain" description="tRNA/rRNA methyltransferase SpoU type" evidence="6">
    <location>
        <begin position="19"/>
        <end position="169"/>
    </location>
</feature>
<dbReference type="GO" id="GO:0002128">
    <property type="term" value="P:tRNA nucleoside ribose methylation"/>
    <property type="evidence" value="ECO:0007669"/>
    <property type="project" value="TreeGrafter"/>
</dbReference>
<dbReference type="PANTHER" id="PTHR42786">
    <property type="entry name" value="TRNA/RRNA METHYLTRANSFERASE"/>
    <property type="match status" value="1"/>
</dbReference>
<evidence type="ECO:0000313" key="9">
    <source>
        <dbReference type="Proteomes" id="UP000032515"/>
    </source>
</evidence>
<dbReference type="GO" id="GO:0160206">
    <property type="term" value="F:tRNA (cytidine(32)/uridine(32)-2'-O)-methyltransferase activity"/>
    <property type="evidence" value="ECO:0007669"/>
    <property type="project" value="UniProtKB-EC"/>
</dbReference>
<evidence type="ECO:0000256" key="5">
    <source>
        <dbReference type="RuleBase" id="RU362024"/>
    </source>
</evidence>
<gene>
    <name evidence="5" type="primary">trmJ</name>
    <name evidence="8" type="ORF">OO17_20640</name>
</gene>
<dbReference type="PATRIC" id="fig|1076.23.peg.4791"/>
<dbReference type="InterPro" id="IPR004384">
    <property type="entry name" value="RNA_MeTrfase_TrmJ/LasT"/>
</dbReference>
<keyword evidence="5" id="KW-0819">tRNA processing</keyword>
<evidence type="ECO:0000256" key="2">
    <source>
        <dbReference type="ARBA" id="ARBA00022603"/>
    </source>
</evidence>
<dbReference type="Pfam" id="PF00588">
    <property type="entry name" value="SpoU_methylase"/>
    <property type="match status" value="1"/>
</dbReference>
<dbReference type="SUPFAM" id="SSF75217">
    <property type="entry name" value="alpha/beta knot"/>
    <property type="match status" value="1"/>
</dbReference>
<dbReference type="Proteomes" id="UP000032515">
    <property type="component" value="Unassembled WGS sequence"/>
</dbReference>
<dbReference type="InterPro" id="IPR001537">
    <property type="entry name" value="SpoU_MeTrfase"/>
</dbReference>
<keyword evidence="5" id="KW-0963">Cytoplasm</keyword>
<dbReference type="AlphaFoldDB" id="A0A0D7EFC5"/>
<comment type="catalytic activity">
    <reaction evidence="5">
        <text>uridine(32) in tRNA + S-adenosyl-L-methionine = 2'-O-methyluridine(32) in tRNA + S-adenosyl-L-homocysteine + H(+)</text>
        <dbReference type="Rhea" id="RHEA:42936"/>
        <dbReference type="Rhea" id="RHEA-COMP:10107"/>
        <dbReference type="Rhea" id="RHEA-COMP:10290"/>
        <dbReference type="ChEBI" id="CHEBI:15378"/>
        <dbReference type="ChEBI" id="CHEBI:57856"/>
        <dbReference type="ChEBI" id="CHEBI:59789"/>
        <dbReference type="ChEBI" id="CHEBI:65315"/>
        <dbReference type="ChEBI" id="CHEBI:74478"/>
        <dbReference type="EC" id="2.1.1.200"/>
    </reaction>
</comment>